<dbReference type="PhylomeDB" id="B3RL23"/>
<dbReference type="HOGENOM" id="CLU_001485_22_5_1"/>
<keyword evidence="2" id="KW-0963">Cytoplasm</keyword>
<dbReference type="Proteomes" id="UP000009022">
    <property type="component" value="Unassembled WGS sequence"/>
</dbReference>
<gene>
    <name evidence="13" type="ORF">TRIADDRAFT_1085</name>
</gene>
<evidence type="ECO:0000259" key="12">
    <source>
        <dbReference type="PROSITE" id="PS50067"/>
    </source>
</evidence>
<feature type="coiled-coil region" evidence="11">
    <location>
        <begin position="365"/>
        <end position="538"/>
    </location>
</feature>
<keyword evidence="8" id="KW-0206">Cytoskeleton</keyword>
<evidence type="ECO:0000256" key="4">
    <source>
        <dbReference type="ARBA" id="ARBA00022741"/>
    </source>
</evidence>
<dbReference type="SUPFAM" id="SSF52540">
    <property type="entry name" value="P-loop containing nucleoside triphosphate hydrolases"/>
    <property type="match status" value="1"/>
</dbReference>
<feature type="binding site" evidence="9">
    <location>
        <begin position="89"/>
        <end position="96"/>
    </location>
    <ligand>
        <name>ATP</name>
        <dbReference type="ChEBI" id="CHEBI:30616"/>
    </ligand>
</feature>
<organism evidence="13 14">
    <name type="scientific">Trichoplax adhaerens</name>
    <name type="common">Trichoplax reptans</name>
    <dbReference type="NCBI Taxonomy" id="10228"/>
    <lineage>
        <taxon>Eukaryota</taxon>
        <taxon>Metazoa</taxon>
        <taxon>Placozoa</taxon>
        <taxon>Uniplacotomia</taxon>
        <taxon>Trichoplacea</taxon>
        <taxon>Trichoplacidae</taxon>
        <taxon>Trichoplax</taxon>
    </lineage>
</organism>
<dbReference type="GO" id="GO:0016887">
    <property type="term" value="F:ATP hydrolysis activity"/>
    <property type="evidence" value="ECO:0000318"/>
    <property type="project" value="GO_Central"/>
</dbReference>
<dbReference type="STRING" id="10228.B3RL23"/>
<dbReference type="GO" id="GO:0005929">
    <property type="term" value="C:cilium"/>
    <property type="evidence" value="ECO:0000318"/>
    <property type="project" value="GO_Central"/>
</dbReference>
<feature type="domain" description="Kinesin motor" evidence="12">
    <location>
        <begin position="4"/>
        <end position="329"/>
    </location>
</feature>
<evidence type="ECO:0000256" key="10">
    <source>
        <dbReference type="RuleBase" id="RU000394"/>
    </source>
</evidence>
<dbReference type="GO" id="GO:0030030">
    <property type="term" value="P:cell projection organization"/>
    <property type="evidence" value="ECO:0000318"/>
    <property type="project" value="GO_Central"/>
</dbReference>
<dbReference type="FunFam" id="3.40.850.10:FF:000029">
    <property type="entry name" value="Kinesin-like protein KIF17"/>
    <property type="match status" value="1"/>
</dbReference>
<dbReference type="InterPro" id="IPR036961">
    <property type="entry name" value="Kinesin_motor_dom_sf"/>
</dbReference>
<evidence type="ECO:0000256" key="8">
    <source>
        <dbReference type="ARBA" id="ARBA00023212"/>
    </source>
</evidence>
<keyword evidence="6 11" id="KW-0175">Coiled coil</keyword>
<dbReference type="GeneID" id="6749891"/>
<dbReference type="FunCoup" id="B3RL23">
    <property type="interactions" value="147"/>
</dbReference>
<dbReference type="Gene3D" id="3.40.850.10">
    <property type="entry name" value="Kinesin motor domain"/>
    <property type="match status" value="1"/>
</dbReference>
<dbReference type="EMBL" id="DS985241">
    <property type="protein sequence ID" value="EDV29475.1"/>
    <property type="molecule type" value="Genomic_DNA"/>
</dbReference>
<keyword evidence="5 9" id="KW-0067">ATP-binding</keyword>
<dbReference type="RefSeq" id="XP_002108677.1">
    <property type="nucleotide sequence ID" value="XM_002108641.1"/>
</dbReference>
<dbReference type="InterPro" id="IPR027417">
    <property type="entry name" value="P-loop_NTPase"/>
</dbReference>
<dbReference type="GO" id="GO:0008574">
    <property type="term" value="F:plus-end-directed microtubule motor activity"/>
    <property type="evidence" value="ECO:0000318"/>
    <property type="project" value="GO_Central"/>
</dbReference>
<dbReference type="InterPro" id="IPR001752">
    <property type="entry name" value="Kinesin_motor_dom"/>
</dbReference>
<evidence type="ECO:0000256" key="9">
    <source>
        <dbReference type="PROSITE-ProRule" id="PRU00283"/>
    </source>
</evidence>
<evidence type="ECO:0000256" key="7">
    <source>
        <dbReference type="ARBA" id="ARBA00023175"/>
    </source>
</evidence>
<accession>B3RL23</accession>
<dbReference type="InterPro" id="IPR027640">
    <property type="entry name" value="Kinesin-like_fam"/>
</dbReference>
<dbReference type="KEGG" id="tad:TRIADDRAFT_1085"/>
<dbReference type="Pfam" id="PF00225">
    <property type="entry name" value="Kinesin"/>
    <property type="match status" value="1"/>
</dbReference>
<dbReference type="PANTHER" id="PTHR47969">
    <property type="entry name" value="CHROMOSOME-ASSOCIATED KINESIN KIF4A-RELATED"/>
    <property type="match status" value="1"/>
</dbReference>
<dbReference type="CTD" id="6749891"/>
<dbReference type="OMA" id="QCKTGAF"/>
<dbReference type="GO" id="GO:0005737">
    <property type="term" value="C:cytoplasm"/>
    <property type="evidence" value="ECO:0000318"/>
    <property type="project" value="GO_Central"/>
</dbReference>
<comment type="subcellular location">
    <subcellularLocation>
        <location evidence="1">Cytoplasm</location>
        <location evidence="1">Cytoskeleton</location>
    </subcellularLocation>
</comment>
<keyword evidence="7 9" id="KW-0505">Motor protein</keyword>
<evidence type="ECO:0000256" key="6">
    <source>
        <dbReference type="ARBA" id="ARBA00023054"/>
    </source>
</evidence>
<proteinExistence type="inferred from homology"/>
<dbReference type="GO" id="GO:0008017">
    <property type="term" value="F:microtubule binding"/>
    <property type="evidence" value="ECO:0000318"/>
    <property type="project" value="GO_Central"/>
</dbReference>
<evidence type="ECO:0000256" key="1">
    <source>
        <dbReference type="ARBA" id="ARBA00004245"/>
    </source>
</evidence>
<keyword evidence="4 9" id="KW-0547">Nucleotide-binding</keyword>
<evidence type="ECO:0000256" key="3">
    <source>
        <dbReference type="ARBA" id="ARBA00022701"/>
    </source>
</evidence>
<reference evidence="13 14" key="1">
    <citation type="journal article" date="2008" name="Nature">
        <title>The Trichoplax genome and the nature of placozoans.</title>
        <authorList>
            <person name="Srivastava M."/>
            <person name="Begovic E."/>
            <person name="Chapman J."/>
            <person name="Putnam N.H."/>
            <person name="Hellsten U."/>
            <person name="Kawashima T."/>
            <person name="Kuo A."/>
            <person name="Mitros T."/>
            <person name="Salamov A."/>
            <person name="Carpenter M.L."/>
            <person name="Signorovitch A.Y."/>
            <person name="Moreno M.A."/>
            <person name="Kamm K."/>
            <person name="Grimwood J."/>
            <person name="Schmutz J."/>
            <person name="Shapiro H."/>
            <person name="Grigoriev I.V."/>
            <person name="Buss L.W."/>
            <person name="Schierwater B."/>
            <person name="Dellaporta S.L."/>
            <person name="Rokhsar D.S."/>
        </authorList>
    </citation>
    <scope>NUCLEOTIDE SEQUENCE [LARGE SCALE GENOMIC DNA]</scope>
    <source>
        <strain evidence="13 14">Grell-BS-1999</strain>
    </source>
</reference>
<dbReference type="GO" id="GO:0005815">
    <property type="term" value="C:microtubule organizing center"/>
    <property type="evidence" value="ECO:0000318"/>
    <property type="project" value="GO_Central"/>
</dbReference>
<evidence type="ECO:0000256" key="2">
    <source>
        <dbReference type="ARBA" id="ARBA00022490"/>
    </source>
</evidence>
<name>B3RL23_TRIAD</name>
<evidence type="ECO:0000256" key="5">
    <source>
        <dbReference type="ARBA" id="ARBA00022840"/>
    </source>
</evidence>
<evidence type="ECO:0000313" key="14">
    <source>
        <dbReference type="Proteomes" id="UP000009022"/>
    </source>
</evidence>
<dbReference type="SMART" id="SM00129">
    <property type="entry name" value="KISc"/>
    <property type="match status" value="1"/>
</dbReference>
<evidence type="ECO:0000256" key="11">
    <source>
        <dbReference type="SAM" id="Coils"/>
    </source>
</evidence>
<dbReference type="GO" id="GO:0005874">
    <property type="term" value="C:microtubule"/>
    <property type="evidence" value="ECO:0000318"/>
    <property type="project" value="GO_Central"/>
</dbReference>
<feature type="non-terminal residue" evidence="13">
    <location>
        <position position="602"/>
    </location>
</feature>
<dbReference type="eggNOG" id="KOG4280">
    <property type="taxonomic scope" value="Eukaryota"/>
</dbReference>
<protein>
    <recommendedName>
        <fullName evidence="10">Kinesin-like protein</fullName>
    </recommendedName>
</protein>
<dbReference type="GO" id="GO:0005871">
    <property type="term" value="C:kinesin complex"/>
    <property type="evidence" value="ECO:0000318"/>
    <property type="project" value="GO_Central"/>
</dbReference>
<dbReference type="PROSITE" id="PS00411">
    <property type="entry name" value="KINESIN_MOTOR_1"/>
    <property type="match status" value="1"/>
</dbReference>
<dbReference type="PROSITE" id="PS50067">
    <property type="entry name" value="KINESIN_MOTOR_2"/>
    <property type="match status" value="1"/>
</dbReference>
<dbReference type="PRINTS" id="PR00380">
    <property type="entry name" value="KINESINHEAVY"/>
</dbReference>
<dbReference type="PANTHER" id="PTHR47969:SF21">
    <property type="entry name" value="KINESIN-LIKE PROTEIN"/>
    <property type="match status" value="1"/>
</dbReference>
<keyword evidence="14" id="KW-1185">Reference proteome</keyword>
<dbReference type="InterPro" id="IPR019821">
    <property type="entry name" value="Kinesin_motor_CS"/>
</dbReference>
<dbReference type="OrthoDB" id="3176171at2759"/>
<dbReference type="AlphaFoldDB" id="B3RL23"/>
<dbReference type="GO" id="GO:0005524">
    <property type="term" value="F:ATP binding"/>
    <property type="evidence" value="ECO:0007669"/>
    <property type="project" value="UniProtKB-UniRule"/>
</dbReference>
<evidence type="ECO:0000313" key="13">
    <source>
        <dbReference type="EMBL" id="EDV29475.1"/>
    </source>
</evidence>
<comment type="similarity">
    <text evidence="9 10">Belongs to the TRAFAC class myosin-kinesin ATPase superfamily. Kinesin family.</text>
</comment>
<dbReference type="InParanoid" id="B3RL23"/>
<keyword evidence="3 10" id="KW-0493">Microtubule</keyword>
<dbReference type="GO" id="GO:0007018">
    <property type="term" value="P:microtubule-based movement"/>
    <property type="evidence" value="ECO:0000318"/>
    <property type="project" value="GO_Central"/>
</dbReference>
<sequence>MAEAVKVIVRCRPINQREVDLRCENVVEMDESTFQARLKKPKADEPPKSFTYDGVYNINSVTDTIYNDIAYPLVDGVLEGYNGTIFAYGQTGCGKSYTMQGVTDPPSQRGITPRAFDHIFEAIQTTEGTKYLIRASYLEIYNETIRDLLAKDVKNNLEVKEHPEKGVYVKDLLSIPVYSTIDMERLMNIGGKNRSVGATLMNADSSRSHSIFTISLEMCVKGKITQTGKLNLVDLAGSERQSKTGASGSRLKEATKINLSLSALGNVISALVDGKSKHIPYRDSKLTRLLQDSLGGNTKTLMVACISPADNNYDETLSTLRYANRAKNIKNKPRINEDPKDALIRQYQEEIKKLKSMLTVSPTENEQNEQARLKLMEEKEKLKNQYENQMSNLEQKFQSEQANRAKLESEVANIKDEYENKLEQLRLEMLNSQKQQKSETKERLQELQLKMIGGEKANDEALKEKRLKRKRHAEKKRQTLLKNIQKMEDDGIMIKVYDSLHDDIKNKTKVVDDLQQKLTASEIEIRDLQSEFETERQDFLDTIRKQEREIKLNAQILERIQGCIRRDCNYYNIDKVRIECKWDDENQKWTIPDLILSKLSLP</sequence>